<protein>
    <recommendedName>
        <fullName evidence="3">Phage protein</fullName>
    </recommendedName>
</protein>
<comment type="caution">
    <text evidence="1">The sequence shown here is derived from an EMBL/GenBank/DDBJ whole genome shotgun (WGS) entry which is preliminary data.</text>
</comment>
<evidence type="ECO:0000313" key="1">
    <source>
        <dbReference type="EMBL" id="MBA4707550.1"/>
    </source>
</evidence>
<keyword evidence="2" id="KW-1185">Reference proteome</keyword>
<dbReference type="EMBL" id="JACERN010000014">
    <property type="protein sequence ID" value="MBA4707550.1"/>
    <property type="molecule type" value="Genomic_DNA"/>
</dbReference>
<evidence type="ECO:0008006" key="3">
    <source>
        <dbReference type="Google" id="ProtNLM"/>
    </source>
</evidence>
<gene>
    <name evidence="1" type="ORF">H2Z84_03970</name>
</gene>
<accession>A0A838XWM7</accession>
<dbReference type="Proteomes" id="UP000545606">
    <property type="component" value="Unassembled WGS sequence"/>
</dbReference>
<name>A0A838XWM7_9NEIS</name>
<proteinExistence type="predicted"/>
<dbReference type="RefSeq" id="WP_181834828.1">
    <property type="nucleotide sequence ID" value="NZ_JACERN010000014.1"/>
</dbReference>
<evidence type="ECO:0000313" key="2">
    <source>
        <dbReference type="Proteomes" id="UP000545606"/>
    </source>
</evidence>
<sequence>MSKQSDVQLAWSENGEDFTSESLCELIENGELQPGQTIYVGEVKYHSTDWIGADDVIDMIADRGYDEGGEYAECFPDVSEEAQAELEAFLAAWQAKHCAPSFFQVINVKEHVITEEEYAEAKK</sequence>
<dbReference type="AlphaFoldDB" id="A0A838XWM7"/>
<organism evidence="1 2">
    <name type="scientific">Aquitalea aquatica</name>
    <dbReference type="NCBI Taxonomy" id="3044273"/>
    <lineage>
        <taxon>Bacteria</taxon>
        <taxon>Pseudomonadati</taxon>
        <taxon>Pseudomonadota</taxon>
        <taxon>Betaproteobacteria</taxon>
        <taxon>Neisseriales</taxon>
        <taxon>Chromobacteriaceae</taxon>
        <taxon>Aquitalea</taxon>
    </lineage>
</organism>
<reference evidence="1 2" key="1">
    <citation type="submission" date="2020-07" db="EMBL/GenBank/DDBJ databases">
        <title>Draft genome sequence of violacein-producing bacteria and related species.</title>
        <authorList>
            <person name="Wilson H.S."/>
            <person name="De Leon M.E."/>
        </authorList>
    </citation>
    <scope>NUCLEOTIDE SEQUENCE [LARGE SCALE GENOMIC DNA]</scope>
    <source>
        <strain evidence="1 2">HSC-21Su07</strain>
    </source>
</reference>